<feature type="transmembrane region" description="Helical" evidence="1">
    <location>
        <begin position="187"/>
        <end position="207"/>
    </location>
</feature>
<protein>
    <submittedName>
        <fullName evidence="3">Uncharacterized protein</fullName>
    </submittedName>
</protein>
<keyword evidence="1" id="KW-0812">Transmembrane</keyword>
<organism evidence="3 4">
    <name type="scientific">Wickerhamomyces pijperi</name>
    <name type="common">Yeast</name>
    <name type="synonym">Pichia pijperi</name>
    <dbReference type="NCBI Taxonomy" id="599730"/>
    <lineage>
        <taxon>Eukaryota</taxon>
        <taxon>Fungi</taxon>
        <taxon>Dikarya</taxon>
        <taxon>Ascomycota</taxon>
        <taxon>Saccharomycotina</taxon>
        <taxon>Saccharomycetes</taxon>
        <taxon>Phaffomycetales</taxon>
        <taxon>Wickerhamomycetaceae</taxon>
        <taxon>Wickerhamomyces</taxon>
    </lineage>
</organism>
<name>A0A9P8Q2I5_WICPI</name>
<keyword evidence="1" id="KW-0472">Membrane</keyword>
<gene>
    <name evidence="3" type="ORF">WICPIJ_006042</name>
</gene>
<evidence type="ECO:0000256" key="1">
    <source>
        <dbReference type="SAM" id="Phobius"/>
    </source>
</evidence>
<reference evidence="3" key="2">
    <citation type="submission" date="2021-01" db="EMBL/GenBank/DDBJ databases">
        <authorList>
            <person name="Schikora-Tamarit M.A."/>
        </authorList>
    </citation>
    <scope>NUCLEOTIDE SEQUENCE</scope>
    <source>
        <strain evidence="3">CBS2887</strain>
    </source>
</reference>
<feature type="chain" id="PRO_5040507750" evidence="2">
    <location>
        <begin position="21"/>
        <end position="546"/>
    </location>
</feature>
<feature type="transmembrane region" description="Helical" evidence="1">
    <location>
        <begin position="373"/>
        <end position="391"/>
    </location>
</feature>
<feature type="transmembrane region" description="Helical" evidence="1">
    <location>
        <begin position="456"/>
        <end position="475"/>
    </location>
</feature>
<keyword evidence="2" id="KW-0732">Signal</keyword>
<proteinExistence type="predicted"/>
<reference evidence="3" key="1">
    <citation type="journal article" date="2021" name="Open Biol.">
        <title>Shared evolutionary footprints suggest mitochondrial oxidative damage underlies multiple complex I losses in fungi.</title>
        <authorList>
            <person name="Schikora-Tamarit M.A."/>
            <person name="Marcet-Houben M."/>
            <person name="Nosek J."/>
            <person name="Gabaldon T."/>
        </authorList>
    </citation>
    <scope>NUCLEOTIDE SEQUENCE</scope>
    <source>
        <strain evidence="3">CBS2887</strain>
    </source>
</reference>
<feature type="transmembrane region" description="Helical" evidence="1">
    <location>
        <begin position="309"/>
        <end position="332"/>
    </location>
</feature>
<evidence type="ECO:0000313" key="4">
    <source>
        <dbReference type="Proteomes" id="UP000774326"/>
    </source>
</evidence>
<keyword evidence="1" id="KW-1133">Transmembrane helix</keyword>
<feature type="signal peptide" evidence="2">
    <location>
        <begin position="1"/>
        <end position="20"/>
    </location>
</feature>
<evidence type="ECO:0000313" key="3">
    <source>
        <dbReference type="EMBL" id="KAH3682982.1"/>
    </source>
</evidence>
<dbReference type="EMBL" id="JAEUBG010003294">
    <property type="protein sequence ID" value="KAH3682982.1"/>
    <property type="molecule type" value="Genomic_DNA"/>
</dbReference>
<evidence type="ECO:0000256" key="2">
    <source>
        <dbReference type="SAM" id="SignalP"/>
    </source>
</evidence>
<dbReference type="Proteomes" id="UP000774326">
    <property type="component" value="Unassembled WGS sequence"/>
</dbReference>
<sequence>MFIKTVALLLLSSFPSLTLSEATNVQLFCNYCDDSIRVQTSFETHSDSTANHYDTKLKLFKPASLLEGYSTKSLLYWNQLRDDPNTVTFNWDNSSVIAMRREYGYLVSGGYSDSENFVIPFNETNAKLVKLYDYQCEMSKTCEYSITVEQPAFYCVEVSTGSQAEATIDAEFIATFEEDYKVYAARYFPVIVAFFLCTCAVPFIRHWKQDTDSTSTRDSIVSSLKFSTWYIIAAAIYLSRKFIVSDVGTKTNLNNTGLSNLSYDQIFGYIHSEISVLIFIGCVEHEIIKTQLFNRFLGKTSIRKPAPGYPMSVWFFTLSCLLHTILIIAVILDTRDTQSMTHVITHYIDETIRYPTSPPILGSLVGIDENLPFIRNCCLYWLIPFLVMVIAKERFVSCKRKYSGSLDSSESDDATVDESEDEEFQCMEKAGYDLDKDVTIASLVRDFTLKFQAQEVYITGCIPLTHLAIFGPWLLMDSALKNPGLSILDHYMEFVPNSWIMSYGLVYKDLFIALWLMVMALIDLHVLRSRKENRAIFNFPRFNESV</sequence>
<dbReference type="AlphaFoldDB" id="A0A9P8Q2I5"/>
<accession>A0A9P8Q2I5</accession>
<keyword evidence="4" id="KW-1185">Reference proteome</keyword>
<feature type="transmembrane region" description="Helical" evidence="1">
    <location>
        <begin position="510"/>
        <end position="527"/>
    </location>
</feature>
<comment type="caution">
    <text evidence="3">The sequence shown here is derived from an EMBL/GenBank/DDBJ whole genome shotgun (WGS) entry which is preliminary data.</text>
</comment>